<dbReference type="Proteomes" id="UP000005204">
    <property type="component" value="Unassembled WGS sequence"/>
</dbReference>
<name>A0A8R2C5N4_BOMMO</name>
<protein>
    <recommendedName>
        <fullName evidence="4">Lipocalin/cytosolic fatty-acid binding domain-containing protein</fullName>
    </recommendedName>
</protein>
<reference evidence="2" key="2">
    <citation type="submission" date="2022-06" db="UniProtKB">
        <authorList>
            <consortium name="EnsemblMetazoa"/>
        </authorList>
    </citation>
    <scope>IDENTIFICATION</scope>
    <source>
        <strain evidence="2">p50T (Dazao)</strain>
    </source>
</reference>
<gene>
    <name evidence="2" type="primary">105841535</name>
</gene>
<dbReference type="OrthoDB" id="7142391at2759"/>
<evidence type="ECO:0008006" key="4">
    <source>
        <dbReference type="Google" id="ProtNLM"/>
    </source>
</evidence>
<keyword evidence="1" id="KW-0732">Signal</keyword>
<organism evidence="2 3">
    <name type="scientific">Bombyx mori</name>
    <name type="common">Silk moth</name>
    <dbReference type="NCBI Taxonomy" id="7091"/>
    <lineage>
        <taxon>Eukaryota</taxon>
        <taxon>Metazoa</taxon>
        <taxon>Ecdysozoa</taxon>
        <taxon>Arthropoda</taxon>
        <taxon>Hexapoda</taxon>
        <taxon>Insecta</taxon>
        <taxon>Pterygota</taxon>
        <taxon>Neoptera</taxon>
        <taxon>Endopterygota</taxon>
        <taxon>Lepidoptera</taxon>
        <taxon>Glossata</taxon>
        <taxon>Ditrysia</taxon>
        <taxon>Bombycoidea</taxon>
        <taxon>Bombycidae</taxon>
        <taxon>Bombycinae</taxon>
        <taxon>Bombyx</taxon>
    </lineage>
</organism>
<sequence length="185" mass="21191">MLSLIYLACLVPAFALTDIDIKCMANNEEHLSNDRLLGTWYIMYTFSFMGGVIPTTACTNITITKPTAEDLQLFKDEYLAPGLPYSFEDNPVLSTKGQENGMLIGNNRAKFYVLKPNDGFLNPFGYEVQAYQFLTEKFVMHTPCPLRGNRRMLLSNDRHATVEEMERVIKNTRELNILERNRFCA</sequence>
<dbReference type="EnsemblMetazoa" id="XM_012689798.3">
    <property type="protein sequence ID" value="XP_012545252.1"/>
    <property type="gene ID" value="LOC105841535"/>
</dbReference>
<dbReference type="KEGG" id="bmor:105841535"/>
<dbReference type="AlphaFoldDB" id="A0A8R2C5N4"/>
<reference evidence="3" key="1">
    <citation type="journal article" date="2008" name="Insect Biochem. Mol. Biol.">
        <title>The genome of a lepidopteran model insect, the silkworm Bombyx mori.</title>
        <authorList>
            <consortium name="International Silkworm Genome Consortium"/>
        </authorList>
    </citation>
    <scope>NUCLEOTIDE SEQUENCE [LARGE SCALE GENOMIC DNA]</scope>
    <source>
        <strain evidence="3">p50T</strain>
    </source>
</reference>
<feature type="chain" id="PRO_5035904450" description="Lipocalin/cytosolic fatty-acid binding domain-containing protein" evidence="1">
    <location>
        <begin position="16"/>
        <end position="185"/>
    </location>
</feature>
<proteinExistence type="predicted"/>
<evidence type="ECO:0000256" key="1">
    <source>
        <dbReference type="SAM" id="SignalP"/>
    </source>
</evidence>
<keyword evidence="3" id="KW-1185">Reference proteome</keyword>
<accession>A0A8R2C5N4</accession>
<evidence type="ECO:0000313" key="3">
    <source>
        <dbReference type="Proteomes" id="UP000005204"/>
    </source>
</evidence>
<feature type="signal peptide" evidence="1">
    <location>
        <begin position="1"/>
        <end position="15"/>
    </location>
</feature>
<evidence type="ECO:0000313" key="2">
    <source>
        <dbReference type="EnsemblMetazoa" id="XP_012545252.1"/>
    </source>
</evidence>
<dbReference type="OMA" id="CMANNEE"/>